<protein>
    <submittedName>
        <fullName evidence="2">Uncharacterized protein</fullName>
    </submittedName>
</protein>
<name>A0A8J3Z4U5_9ACTN</name>
<reference evidence="2" key="1">
    <citation type="submission" date="2021-01" db="EMBL/GenBank/DDBJ databases">
        <title>Whole genome shotgun sequence of Virgisporangium aurantiacum NBRC 16421.</title>
        <authorList>
            <person name="Komaki H."/>
            <person name="Tamura T."/>
        </authorList>
    </citation>
    <scope>NUCLEOTIDE SEQUENCE</scope>
    <source>
        <strain evidence="2">NBRC 16421</strain>
    </source>
</reference>
<dbReference type="AlphaFoldDB" id="A0A8J3Z4U5"/>
<comment type="caution">
    <text evidence="2">The sequence shown here is derived from an EMBL/GenBank/DDBJ whole genome shotgun (WGS) entry which is preliminary data.</text>
</comment>
<evidence type="ECO:0000313" key="2">
    <source>
        <dbReference type="EMBL" id="GIJ55251.1"/>
    </source>
</evidence>
<evidence type="ECO:0000313" key="3">
    <source>
        <dbReference type="Proteomes" id="UP000612585"/>
    </source>
</evidence>
<keyword evidence="1" id="KW-0732">Signal</keyword>
<evidence type="ECO:0000256" key="1">
    <source>
        <dbReference type="SAM" id="SignalP"/>
    </source>
</evidence>
<sequence length="142" mass="14996">MRIRVLISLAVATVATAAAVVVGVAVIDGPRRPPLRLPAASAFPAGTCRDAADAVLALGRFTYDNAGASRLPAASYPFLRQRAEQLVAVREGAEQALSGRIDAVLTAIGFLRLRPGKAYDPQLLRDLETTRADLQQTCVSQA</sequence>
<dbReference type="RefSeq" id="WP_203991802.1">
    <property type="nucleotide sequence ID" value="NZ_BOPG01000015.1"/>
</dbReference>
<feature type="chain" id="PRO_5035194490" evidence="1">
    <location>
        <begin position="18"/>
        <end position="142"/>
    </location>
</feature>
<proteinExistence type="predicted"/>
<keyword evidence="3" id="KW-1185">Reference proteome</keyword>
<gene>
    <name evidence="2" type="ORF">Vau01_027670</name>
</gene>
<feature type="signal peptide" evidence="1">
    <location>
        <begin position="1"/>
        <end position="17"/>
    </location>
</feature>
<dbReference type="EMBL" id="BOPG01000015">
    <property type="protein sequence ID" value="GIJ55251.1"/>
    <property type="molecule type" value="Genomic_DNA"/>
</dbReference>
<accession>A0A8J3Z4U5</accession>
<dbReference type="Proteomes" id="UP000612585">
    <property type="component" value="Unassembled WGS sequence"/>
</dbReference>
<organism evidence="2 3">
    <name type="scientific">Virgisporangium aurantiacum</name>
    <dbReference type="NCBI Taxonomy" id="175570"/>
    <lineage>
        <taxon>Bacteria</taxon>
        <taxon>Bacillati</taxon>
        <taxon>Actinomycetota</taxon>
        <taxon>Actinomycetes</taxon>
        <taxon>Micromonosporales</taxon>
        <taxon>Micromonosporaceae</taxon>
        <taxon>Virgisporangium</taxon>
    </lineage>
</organism>